<proteinExistence type="predicted"/>
<keyword evidence="1" id="KW-0472">Membrane</keyword>
<feature type="transmembrane region" description="Helical" evidence="1">
    <location>
        <begin position="37"/>
        <end position="57"/>
    </location>
</feature>
<dbReference type="EMBL" id="RBEE01000044">
    <property type="protein sequence ID" value="RNL50154.1"/>
    <property type="molecule type" value="Genomic_DNA"/>
</dbReference>
<comment type="caution">
    <text evidence="2">The sequence shown here is derived from an EMBL/GenBank/DDBJ whole genome shotgun (WGS) entry which is preliminary data.</text>
</comment>
<dbReference type="Proteomes" id="UP000274046">
    <property type="component" value="Unassembled WGS sequence"/>
</dbReference>
<name>A0A3N0BN25_9SPHI</name>
<sequence length="62" mass="7347">MACKFIYMLEETNIIAAENKLQHWGHPKKVTRFRIKLTPIHLLIFTFMVMIIFGAIVKSFEH</sequence>
<reference evidence="2 3" key="1">
    <citation type="submission" date="2018-10" db="EMBL/GenBank/DDBJ databases">
        <title>Genome sequencing of Pedobacter jejuensis TNB23.</title>
        <authorList>
            <person name="Cho Y.-J."/>
            <person name="Cho A."/>
            <person name="Kim O.-S."/>
        </authorList>
    </citation>
    <scope>NUCLEOTIDE SEQUENCE [LARGE SCALE GENOMIC DNA]</scope>
    <source>
        <strain evidence="2 3">TNB23</strain>
    </source>
</reference>
<evidence type="ECO:0000313" key="3">
    <source>
        <dbReference type="Proteomes" id="UP000274046"/>
    </source>
</evidence>
<protein>
    <submittedName>
        <fullName evidence="2">Uncharacterized protein</fullName>
    </submittedName>
</protein>
<gene>
    <name evidence="2" type="ORF">D7004_18240</name>
</gene>
<evidence type="ECO:0000313" key="2">
    <source>
        <dbReference type="EMBL" id="RNL50154.1"/>
    </source>
</evidence>
<accession>A0A3N0BN25</accession>
<keyword evidence="1" id="KW-0812">Transmembrane</keyword>
<keyword evidence="3" id="KW-1185">Reference proteome</keyword>
<keyword evidence="1" id="KW-1133">Transmembrane helix</keyword>
<organism evidence="2 3">
    <name type="scientific">Pedobacter jejuensis</name>
    <dbReference type="NCBI Taxonomy" id="1268550"/>
    <lineage>
        <taxon>Bacteria</taxon>
        <taxon>Pseudomonadati</taxon>
        <taxon>Bacteroidota</taxon>
        <taxon>Sphingobacteriia</taxon>
        <taxon>Sphingobacteriales</taxon>
        <taxon>Sphingobacteriaceae</taxon>
        <taxon>Pedobacter</taxon>
    </lineage>
</organism>
<evidence type="ECO:0000256" key="1">
    <source>
        <dbReference type="SAM" id="Phobius"/>
    </source>
</evidence>
<dbReference type="AlphaFoldDB" id="A0A3N0BN25"/>